<name>A0A7W7I494_9ACTN</name>
<comment type="caution">
    <text evidence="3">The sequence shown here is derived from an EMBL/GenBank/DDBJ whole genome shotgun (WGS) entry which is preliminary data.</text>
</comment>
<evidence type="ECO:0000256" key="1">
    <source>
        <dbReference type="SAM" id="Phobius"/>
    </source>
</evidence>
<feature type="transmembrane region" description="Helical" evidence="1">
    <location>
        <begin position="112"/>
        <end position="133"/>
    </location>
</feature>
<feature type="signal peptide" evidence="2">
    <location>
        <begin position="1"/>
        <end position="20"/>
    </location>
</feature>
<keyword evidence="2" id="KW-0732">Signal</keyword>
<accession>A0A7W7I494</accession>
<proteinExistence type="predicted"/>
<evidence type="ECO:0000256" key="2">
    <source>
        <dbReference type="SAM" id="SignalP"/>
    </source>
</evidence>
<keyword evidence="4" id="KW-1185">Reference proteome</keyword>
<keyword evidence="1" id="KW-0472">Membrane</keyword>
<sequence length="134" mass="13982">MDKLLGPVCLLAGLAGIAYAVTTLATAARHARSWVRTIGTVVDSRNDSQADEVILRLLVRFEGPHGPVTFWNRYGSNSGGHRGTQVAIRYNPHDVTDAVIAAGAHGGVSNGLFILAVSAVFAAVGAAVTWFALA</sequence>
<keyword evidence="1" id="KW-1133">Transmembrane helix</keyword>
<feature type="chain" id="PRO_5039643196" description="DUF3592 domain-containing protein" evidence="2">
    <location>
        <begin position="21"/>
        <end position="134"/>
    </location>
</feature>
<gene>
    <name evidence="3" type="ORF">BJ971_006683</name>
</gene>
<keyword evidence="1" id="KW-0812">Transmembrane</keyword>
<organism evidence="3 4">
    <name type="scientific">Actinoplanes digitatis</name>
    <dbReference type="NCBI Taxonomy" id="1868"/>
    <lineage>
        <taxon>Bacteria</taxon>
        <taxon>Bacillati</taxon>
        <taxon>Actinomycetota</taxon>
        <taxon>Actinomycetes</taxon>
        <taxon>Micromonosporales</taxon>
        <taxon>Micromonosporaceae</taxon>
        <taxon>Actinoplanes</taxon>
    </lineage>
</organism>
<evidence type="ECO:0000313" key="3">
    <source>
        <dbReference type="EMBL" id="MBB4766127.1"/>
    </source>
</evidence>
<dbReference type="EMBL" id="JACHNH010000001">
    <property type="protein sequence ID" value="MBB4766127.1"/>
    <property type="molecule type" value="Genomic_DNA"/>
</dbReference>
<dbReference type="RefSeq" id="WP_184997193.1">
    <property type="nucleotide sequence ID" value="NZ_BOMK01000051.1"/>
</dbReference>
<evidence type="ECO:0008006" key="5">
    <source>
        <dbReference type="Google" id="ProtNLM"/>
    </source>
</evidence>
<reference evidence="3 4" key="1">
    <citation type="submission" date="2020-08" db="EMBL/GenBank/DDBJ databases">
        <title>Sequencing the genomes of 1000 actinobacteria strains.</title>
        <authorList>
            <person name="Klenk H.-P."/>
        </authorList>
    </citation>
    <scope>NUCLEOTIDE SEQUENCE [LARGE SCALE GENOMIC DNA]</scope>
    <source>
        <strain evidence="3 4">DSM 43149</strain>
    </source>
</reference>
<evidence type="ECO:0000313" key="4">
    <source>
        <dbReference type="Proteomes" id="UP000578112"/>
    </source>
</evidence>
<protein>
    <recommendedName>
        <fullName evidence="5">DUF3592 domain-containing protein</fullName>
    </recommendedName>
</protein>
<dbReference type="Proteomes" id="UP000578112">
    <property type="component" value="Unassembled WGS sequence"/>
</dbReference>
<dbReference type="AlphaFoldDB" id="A0A7W7I494"/>